<name>A0A8H6YFP6_9AGAR</name>
<evidence type="ECO:0000313" key="3">
    <source>
        <dbReference type="EMBL" id="KAF7358139.1"/>
    </source>
</evidence>
<dbReference type="EMBL" id="JACAZI010000006">
    <property type="protein sequence ID" value="KAF7358139.1"/>
    <property type="molecule type" value="Genomic_DNA"/>
</dbReference>
<organism evidence="3 4">
    <name type="scientific">Mycena venus</name>
    <dbReference type="NCBI Taxonomy" id="2733690"/>
    <lineage>
        <taxon>Eukaryota</taxon>
        <taxon>Fungi</taxon>
        <taxon>Dikarya</taxon>
        <taxon>Basidiomycota</taxon>
        <taxon>Agaricomycotina</taxon>
        <taxon>Agaricomycetes</taxon>
        <taxon>Agaricomycetidae</taxon>
        <taxon>Agaricales</taxon>
        <taxon>Marasmiineae</taxon>
        <taxon>Mycenaceae</taxon>
        <taxon>Mycena</taxon>
    </lineage>
</organism>
<evidence type="ECO:0000313" key="4">
    <source>
        <dbReference type="Proteomes" id="UP000620124"/>
    </source>
</evidence>
<protein>
    <submittedName>
        <fullName evidence="3">D-lactaldehyde dehydrogenase</fullName>
    </submittedName>
</protein>
<dbReference type="InterPro" id="IPR036291">
    <property type="entry name" value="NAD(P)-bd_dom_sf"/>
</dbReference>
<dbReference type="OrthoDB" id="2735536at2759"/>
<dbReference type="InterPro" id="IPR050425">
    <property type="entry name" value="NAD(P)_dehydrat-like"/>
</dbReference>
<dbReference type="Gene3D" id="3.40.50.720">
    <property type="entry name" value="NAD(P)-binding Rossmann-like Domain"/>
    <property type="match status" value="1"/>
</dbReference>
<dbReference type="SUPFAM" id="SSF51735">
    <property type="entry name" value="NAD(P)-binding Rossmann-fold domains"/>
    <property type="match status" value="1"/>
</dbReference>
<dbReference type="PANTHER" id="PTHR10366">
    <property type="entry name" value="NAD DEPENDENT EPIMERASE/DEHYDRATASE"/>
    <property type="match status" value="1"/>
</dbReference>
<dbReference type="PANTHER" id="PTHR10366:SF564">
    <property type="entry name" value="STEROL-4-ALPHA-CARBOXYLATE 3-DEHYDROGENASE, DECARBOXYLATING"/>
    <property type="match status" value="1"/>
</dbReference>
<keyword evidence="4" id="KW-1185">Reference proteome</keyword>
<sequence length="267" mass="29106">MTTKSTNRLFLFPSQLTHQTCVLSCVYPFNDGSWFGRIGLDFMRPSARLESTSGGPGSETLDFSPMGCMWTPISISSRSSPNEIPAPAVAEVFLLPFGKDFSLTYLHTSLQICISAACTDILNNICFLPRSEVPERSGSMTCCRDRFELAIVPDINKEGTFDEAVKGVDAIAHTALPYHFQADDPDGTLGILESARKCSSVKHVVVTSSIATVLHNSPTPQVFSELDWNDLAVEEVEKKGHTASNVHKYLASKTLAERSASCVPIII</sequence>
<dbReference type="GO" id="GO:0016616">
    <property type="term" value="F:oxidoreductase activity, acting on the CH-OH group of donors, NAD or NADP as acceptor"/>
    <property type="evidence" value="ECO:0007669"/>
    <property type="project" value="TreeGrafter"/>
</dbReference>
<reference evidence="3" key="1">
    <citation type="submission" date="2020-05" db="EMBL/GenBank/DDBJ databases">
        <title>Mycena genomes resolve the evolution of fungal bioluminescence.</title>
        <authorList>
            <person name="Tsai I.J."/>
        </authorList>
    </citation>
    <scope>NUCLEOTIDE SEQUENCE</scope>
    <source>
        <strain evidence="3">CCC161011</strain>
    </source>
</reference>
<gene>
    <name evidence="3" type="ORF">MVEN_00862000</name>
</gene>
<dbReference type="AlphaFoldDB" id="A0A8H6YFP6"/>
<accession>A0A8H6YFP6</accession>
<evidence type="ECO:0000256" key="1">
    <source>
        <dbReference type="ARBA" id="ARBA00023002"/>
    </source>
</evidence>
<comment type="caution">
    <text evidence="3">The sequence shown here is derived from an EMBL/GenBank/DDBJ whole genome shotgun (WGS) entry which is preliminary data.</text>
</comment>
<proteinExistence type="inferred from homology"/>
<comment type="similarity">
    <text evidence="2">Belongs to the NAD(P)-dependent epimerase/dehydratase family. Dihydroflavonol-4-reductase subfamily.</text>
</comment>
<dbReference type="Proteomes" id="UP000620124">
    <property type="component" value="Unassembled WGS sequence"/>
</dbReference>
<evidence type="ECO:0000256" key="2">
    <source>
        <dbReference type="ARBA" id="ARBA00023445"/>
    </source>
</evidence>
<keyword evidence="1" id="KW-0560">Oxidoreductase</keyword>